<evidence type="ECO:0000256" key="4">
    <source>
        <dbReference type="ARBA" id="ARBA00008883"/>
    </source>
</evidence>
<dbReference type="EMBL" id="JAEKNR010000150">
    <property type="protein sequence ID" value="MBJ7599385.1"/>
    <property type="molecule type" value="Genomic_DNA"/>
</dbReference>
<feature type="region of interest" description="Disordered" evidence="17">
    <location>
        <begin position="532"/>
        <end position="564"/>
    </location>
</feature>
<comment type="caution">
    <text evidence="21">The sequence shown here is derived from an EMBL/GenBank/DDBJ whole genome shotgun (WGS) entry which is preliminary data.</text>
</comment>
<dbReference type="AlphaFoldDB" id="A0A934KBY4"/>
<dbReference type="InterPro" id="IPR005702">
    <property type="entry name" value="Wzc-like_C"/>
</dbReference>
<accession>A0A934KBY4</accession>
<evidence type="ECO:0000256" key="2">
    <source>
        <dbReference type="ARBA" id="ARBA00006683"/>
    </source>
</evidence>
<comment type="subcellular location">
    <subcellularLocation>
        <location evidence="1">Cell inner membrane</location>
        <topology evidence="1">Multi-pass membrane protein</topology>
    </subcellularLocation>
</comment>
<evidence type="ECO:0000313" key="21">
    <source>
        <dbReference type="EMBL" id="MBJ7599385.1"/>
    </source>
</evidence>
<evidence type="ECO:0000256" key="7">
    <source>
        <dbReference type="ARBA" id="ARBA00022519"/>
    </source>
</evidence>
<keyword evidence="8 21" id="KW-0808">Transferase</keyword>
<dbReference type="CDD" id="cd05387">
    <property type="entry name" value="BY-kinase"/>
    <property type="match status" value="1"/>
</dbReference>
<protein>
    <recommendedName>
        <fullName evidence="5">non-specific protein-tyrosine kinase</fullName>
        <ecNumber evidence="5">2.7.10.2</ecNumber>
    </recommendedName>
</protein>
<dbReference type="Proteomes" id="UP000612893">
    <property type="component" value="Unassembled WGS sequence"/>
</dbReference>
<evidence type="ECO:0000256" key="5">
    <source>
        <dbReference type="ARBA" id="ARBA00011903"/>
    </source>
</evidence>
<evidence type="ECO:0000256" key="3">
    <source>
        <dbReference type="ARBA" id="ARBA00007316"/>
    </source>
</evidence>
<gene>
    <name evidence="21" type="ORF">JF922_15075</name>
</gene>
<dbReference type="Gene3D" id="3.40.50.300">
    <property type="entry name" value="P-loop containing nucleotide triphosphate hydrolases"/>
    <property type="match status" value="1"/>
</dbReference>
<comment type="similarity">
    <text evidence="3">Belongs to the CpsD/CapB family.</text>
</comment>
<comment type="similarity">
    <text evidence="2">Belongs to the CpsC/CapA family.</text>
</comment>
<feature type="region of interest" description="Disordered" evidence="17">
    <location>
        <begin position="174"/>
        <end position="193"/>
    </location>
</feature>
<dbReference type="InterPro" id="IPR003856">
    <property type="entry name" value="LPS_length_determ_N"/>
</dbReference>
<dbReference type="GO" id="GO:0042802">
    <property type="term" value="F:identical protein binding"/>
    <property type="evidence" value="ECO:0007669"/>
    <property type="project" value="UniProtKB-ARBA"/>
</dbReference>
<evidence type="ECO:0000256" key="17">
    <source>
        <dbReference type="SAM" id="MobiDB-lite"/>
    </source>
</evidence>
<dbReference type="NCBIfam" id="TIGR01007">
    <property type="entry name" value="eps_fam"/>
    <property type="match status" value="1"/>
</dbReference>
<feature type="domain" description="Polysaccharide chain length determinant N-terminal" evidence="19">
    <location>
        <begin position="3"/>
        <end position="89"/>
    </location>
</feature>
<keyword evidence="13 18" id="KW-1133">Transmembrane helix</keyword>
<evidence type="ECO:0000259" key="20">
    <source>
        <dbReference type="Pfam" id="PF13614"/>
    </source>
</evidence>
<keyword evidence="6" id="KW-1003">Cell membrane</keyword>
<evidence type="ECO:0000256" key="8">
    <source>
        <dbReference type="ARBA" id="ARBA00022679"/>
    </source>
</evidence>
<comment type="catalytic activity">
    <reaction evidence="16">
        <text>L-tyrosyl-[protein] + ATP = O-phospho-L-tyrosyl-[protein] + ADP + H(+)</text>
        <dbReference type="Rhea" id="RHEA:10596"/>
        <dbReference type="Rhea" id="RHEA-COMP:10136"/>
        <dbReference type="Rhea" id="RHEA-COMP:20101"/>
        <dbReference type="ChEBI" id="CHEBI:15378"/>
        <dbReference type="ChEBI" id="CHEBI:30616"/>
        <dbReference type="ChEBI" id="CHEBI:46858"/>
        <dbReference type="ChEBI" id="CHEBI:61978"/>
        <dbReference type="ChEBI" id="CHEBI:456216"/>
        <dbReference type="EC" id="2.7.10.2"/>
    </reaction>
</comment>
<dbReference type="Pfam" id="PF02706">
    <property type="entry name" value="Wzz"/>
    <property type="match status" value="1"/>
</dbReference>
<dbReference type="GO" id="GO:0005524">
    <property type="term" value="F:ATP binding"/>
    <property type="evidence" value="ECO:0007669"/>
    <property type="project" value="UniProtKB-KW"/>
</dbReference>
<evidence type="ECO:0000256" key="15">
    <source>
        <dbReference type="ARBA" id="ARBA00023137"/>
    </source>
</evidence>
<dbReference type="PANTHER" id="PTHR32309:SF13">
    <property type="entry name" value="FERRIC ENTEROBACTIN TRANSPORT PROTEIN FEPE"/>
    <property type="match status" value="1"/>
</dbReference>
<feature type="domain" description="AAA" evidence="20">
    <location>
        <begin position="345"/>
        <end position="466"/>
    </location>
</feature>
<keyword evidence="9 18" id="KW-0812">Transmembrane</keyword>
<dbReference type="RefSeq" id="WP_338202877.1">
    <property type="nucleotide sequence ID" value="NZ_JAEKNR010000150.1"/>
</dbReference>
<dbReference type="GO" id="GO:0005886">
    <property type="term" value="C:plasma membrane"/>
    <property type="evidence" value="ECO:0007669"/>
    <property type="project" value="UniProtKB-SubCell"/>
</dbReference>
<dbReference type="GO" id="GO:0004715">
    <property type="term" value="F:non-membrane spanning protein tyrosine kinase activity"/>
    <property type="evidence" value="ECO:0007669"/>
    <property type="project" value="UniProtKB-EC"/>
</dbReference>
<organism evidence="21 22">
    <name type="scientific">Candidatus Nephthysia bennettiae</name>
    <dbReference type="NCBI Taxonomy" id="3127016"/>
    <lineage>
        <taxon>Bacteria</taxon>
        <taxon>Bacillati</taxon>
        <taxon>Candidatus Dormiibacterota</taxon>
        <taxon>Candidatus Dormibacteria</taxon>
        <taxon>Candidatus Dormibacterales</taxon>
        <taxon>Candidatus Dormibacteraceae</taxon>
        <taxon>Candidatus Nephthysia</taxon>
    </lineage>
</organism>
<evidence type="ECO:0000259" key="19">
    <source>
        <dbReference type="Pfam" id="PF02706"/>
    </source>
</evidence>
<evidence type="ECO:0000313" key="22">
    <source>
        <dbReference type="Proteomes" id="UP000612893"/>
    </source>
</evidence>
<keyword evidence="7" id="KW-0997">Cell inner membrane</keyword>
<dbReference type="Pfam" id="PF13614">
    <property type="entry name" value="AAA_31"/>
    <property type="match status" value="1"/>
</dbReference>
<evidence type="ECO:0000256" key="18">
    <source>
        <dbReference type="SAM" id="Phobius"/>
    </source>
</evidence>
<evidence type="ECO:0000256" key="11">
    <source>
        <dbReference type="ARBA" id="ARBA00022777"/>
    </source>
</evidence>
<keyword evidence="14 18" id="KW-0472">Membrane</keyword>
<feature type="transmembrane region" description="Helical" evidence="18">
    <location>
        <begin position="255"/>
        <end position="277"/>
    </location>
</feature>
<dbReference type="InterPro" id="IPR025669">
    <property type="entry name" value="AAA_dom"/>
</dbReference>
<dbReference type="EC" id="2.7.10.2" evidence="5"/>
<dbReference type="InterPro" id="IPR050445">
    <property type="entry name" value="Bact_polysacc_biosynth/exp"/>
</dbReference>
<keyword evidence="11" id="KW-0418">Kinase</keyword>
<evidence type="ECO:0000256" key="6">
    <source>
        <dbReference type="ARBA" id="ARBA00022475"/>
    </source>
</evidence>
<evidence type="ECO:0000256" key="12">
    <source>
        <dbReference type="ARBA" id="ARBA00022840"/>
    </source>
</evidence>
<comment type="similarity">
    <text evidence="4">Belongs to the etk/wzc family.</text>
</comment>
<evidence type="ECO:0000256" key="16">
    <source>
        <dbReference type="ARBA" id="ARBA00051245"/>
    </source>
</evidence>
<evidence type="ECO:0000256" key="14">
    <source>
        <dbReference type="ARBA" id="ARBA00023136"/>
    </source>
</evidence>
<evidence type="ECO:0000256" key="9">
    <source>
        <dbReference type="ARBA" id="ARBA00022692"/>
    </source>
</evidence>
<dbReference type="PANTHER" id="PTHR32309">
    <property type="entry name" value="TYROSINE-PROTEIN KINASE"/>
    <property type="match status" value="1"/>
</dbReference>
<sequence length="564" mass="61580">MTVRQYARALRRRAWMLILVPVLALVAAVVVTHEMPPTYESQVTLLVRPAQPISSLDPTSSFVTADQVAHTYAQLMIQRPLLQKVVTDLNLRMTPEALGRDVRVTPQSGTTVLTVTVQSRQPGRARDIANKLVDVFISQTKDLQQSQINQYTTKIDAQLELLKAQIQKEQARIDELQGGPTGANGLPSSRSQPRLNADQQSELYNLQQQVGLDRTQYNEIARNESSIVVNVARATDSVVVIAPAVTSASPTSPKLWLNVLVAGVAGLALAVIVVVLLEQMDQSIRSTEQLVERTGLLPLASIPSWSAGRRGEKELVALHEDPALGEPYRTLRTNILFSAIDRKLRTIAISSALPKEGKSRTAANLSVALAAAGHSTLLIDCDFRRPSQHRLFGRVQNIGLADLMLQEATESEVITPVEQVQNLWLLSSGPTPPNPSELLASGRMRELLARLAETFTYVVIDTPPVNLVADALVLGTYTDATLLVVEHGRSRYPAIRTAKDSLDRVGARLLGAVLNKVPSREGYGYYNYNYSANGKDNHPPRPKKRTEVLAAVGPSQEGPPVSSN</sequence>
<reference evidence="21" key="1">
    <citation type="submission" date="2020-10" db="EMBL/GenBank/DDBJ databases">
        <title>Ca. Dormibacterota MAGs.</title>
        <authorList>
            <person name="Montgomery K."/>
        </authorList>
    </citation>
    <scope>NUCLEOTIDE SEQUENCE [LARGE SCALE GENOMIC DNA]</scope>
    <source>
        <strain evidence="21">SC8812_S17_10</strain>
    </source>
</reference>
<evidence type="ECO:0000256" key="13">
    <source>
        <dbReference type="ARBA" id="ARBA00022989"/>
    </source>
</evidence>
<proteinExistence type="inferred from homology"/>
<keyword evidence="15" id="KW-0829">Tyrosine-protein kinase</keyword>
<name>A0A934KBY4_9BACT</name>
<evidence type="ECO:0000256" key="1">
    <source>
        <dbReference type="ARBA" id="ARBA00004429"/>
    </source>
</evidence>
<keyword evidence="22" id="KW-1185">Reference proteome</keyword>
<evidence type="ECO:0000256" key="10">
    <source>
        <dbReference type="ARBA" id="ARBA00022741"/>
    </source>
</evidence>
<dbReference type="InterPro" id="IPR027417">
    <property type="entry name" value="P-loop_NTPase"/>
</dbReference>
<keyword evidence="10" id="KW-0547">Nucleotide-binding</keyword>
<dbReference type="FunFam" id="3.40.50.300:FF:000527">
    <property type="entry name" value="Tyrosine-protein kinase etk"/>
    <property type="match status" value="1"/>
</dbReference>
<dbReference type="SUPFAM" id="SSF52540">
    <property type="entry name" value="P-loop containing nucleoside triphosphate hydrolases"/>
    <property type="match status" value="1"/>
</dbReference>
<keyword evidence="12" id="KW-0067">ATP-binding</keyword>